<dbReference type="AlphaFoldDB" id="A0AAJ0BC40"/>
<evidence type="ECO:0000313" key="1">
    <source>
        <dbReference type="EMBL" id="KAK1755558.1"/>
    </source>
</evidence>
<gene>
    <name evidence="1" type="ORF">QBC47DRAFT_380651</name>
</gene>
<organism evidence="1 2">
    <name type="scientific">Echria macrotheca</name>
    <dbReference type="NCBI Taxonomy" id="438768"/>
    <lineage>
        <taxon>Eukaryota</taxon>
        <taxon>Fungi</taxon>
        <taxon>Dikarya</taxon>
        <taxon>Ascomycota</taxon>
        <taxon>Pezizomycotina</taxon>
        <taxon>Sordariomycetes</taxon>
        <taxon>Sordariomycetidae</taxon>
        <taxon>Sordariales</taxon>
        <taxon>Schizotheciaceae</taxon>
        <taxon>Echria</taxon>
    </lineage>
</organism>
<evidence type="ECO:0000313" key="2">
    <source>
        <dbReference type="Proteomes" id="UP001239445"/>
    </source>
</evidence>
<dbReference type="EMBL" id="MU839833">
    <property type="protein sequence ID" value="KAK1755558.1"/>
    <property type="molecule type" value="Genomic_DNA"/>
</dbReference>
<keyword evidence="2" id="KW-1185">Reference proteome</keyword>
<proteinExistence type="predicted"/>
<protein>
    <submittedName>
        <fullName evidence="1">Uncharacterized protein</fullName>
    </submittedName>
</protein>
<sequence length="226" mass="25002">MGRPLGRFDEHRLRERKRDFLGRLEGAARALEESRRAIEVLEGKVGVQRGKLEKVEGELVSFRATAVEFGMVGEFERLFPEAVGKQPVIQERGEVVVVGAEEEVKVEAEAGVEGGGQEQFVNLPEVQGGYRGIFEGQVEEEEQEEEQEQMPCQGMPVDGLQAGDVSFSMDLVGHLGQGVDWDFGDYFKESEEFDLAWDALATAQDVIGADVEGYTPEDRYPAGPSF</sequence>
<accession>A0AAJ0BC40</accession>
<reference evidence="1" key="1">
    <citation type="submission" date="2023-06" db="EMBL/GenBank/DDBJ databases">
        <title>Genome-scale phylogeny and comparative genomics of the fungal order Sordariales.</title>
        <authorList>
            <consortium name="Lawrence Berkeley National Laboratory"/>
            <person name="Hensen N."/>
            <person name="Bonometti L."/>
            <person name="Westerberg I."/>
            <person name="Brannstrom I.O."/>
            <person name="Guillou S."/>
            <person name="Cros-Aarteil S."/>
            <person name="Calhoun S."/>
            <person name="Haridas S."/>
            <person name="Kuo A."/>
            <person name="Mondo S."/>
            <person name="Pangilinan J."/>
            <person name="Riley R."/>
            <person name="Labutti K."/>
            <person name="Andreopoulos B."/>
            <person name="Lipzen A."/>
            <person name="Chen C."/>
            <person name="Yanf M."/>
            <person name="Daum C."/>
            <person name="Ng V."/>
            <person name="Clum A."/>
            <person name="Steindorff A."/>
            <person name="Ohm R."/>
            <person name="Martin F."/>
            <person name="Silar P."/>
            <person name="Natvig D."/>
            <person name="Lalanne C."/>
            <person name="Gautier V."/>
            <person name="Ament-Velasquez S.L."/>
            <person name="Kruys A."/>
            <person name="Hutchinson M.I."/>
            <person name="Powell A.J."/>
            <person name="Barry K."/>
            <person name="Miller A.N."/>
            <person name="Grigoriev I.V."/>
            <person name="Debuchy R."/>
            <person name="Gladieux P."/>
            <person name="Thoren M.H."/>
            <person name="Johannesson H."/>
        </authorList>
    </citation>
    <scope>NUCLEOTIDE SEQUENCE</scope>
    <source>
        <strain evidence="1">PSN4</strain>
    </source>
</reference>
<comment type="caution">
    <text evidence="1">The sequence shown here is derived from an EMBL/GenBank/DDBJ whole genome shotgun (WGS) entry which is preliminary data.</text>
</comment>
<dbReference type="Proteomes" id="UP001239445">
    <property type="component" value="Unassembled WGS sequence"/>
</dbReference>
<name>A0AAJ0BC40_9PEZI</name>